<dbReference type="PANTHER" id="PTHR45742">
    <property type="entry name" value="COMPLEMENT COMPONENT C6"/>
    <property type="match status" value="1"/>
</dbReference>
<evidence type="ECO:0000256" key="21">
    <source>
        <dbReference type="PROSITE-ProRule" id="PRU00124"/>
    </source>
</evidence>
<dbReference type="SMART" id="SM00457">
    <property type="entry name" value="MACPF"/>
    <property type="match status" value="1"/>
</dbReference>
<dbReference type="SMART" id="SM00209">
    <property type="entry name" value="TSP1"/>
    <property type="match status" value="3"/>
</dbReference>
<dbReference type="Pfam" id="PF01823">
    <property type="entry name" value="MACPF"/>
    <property type="match status" value="1"/>
</dbReference>
<comment type="subcellular location">
    <subcellularLocation>
        <location evidence="2">Secreted</location>
    </subcellularLocation>
    <subcellularLocation>
        <location evidence="1">Target cell membrane</location>
        <topology evidence="1">Multi-pass membrane protein</topology>
    </subcellularLocation>
</comment>
<comment type="similarity">
    <text evidence="3">Belongs to the complement C6/C7/C8/C9 family.</text>
</comment>
<keyword evidence="26" id="KW-1185">Reference proteome</keyword>
<keyword evidence="7" id="KW-1052">Target cell membrane</keyword>
<dbReference type="PROSITE" id="PS01209">
    <property type="entry name" value="LDLRA_1"/>
    <property type="match status" value="1"/>
</dbReference>
<dbReference type="GO" id="GO:0005579">
    <property type="term" value="C:membrane attack complex"/>
    <property type="evidence" value="ECO:0007669"/>
    <property type="project" value="UniProtKB-KW"/>
</dbReference>
<evidence type="ECO:0000256" key="20">
    <source>
        <dbReference type="ARBA" id="ARBA00023298"/>
    </source>
</evidence>
<evidence type="ECO:0000256" key="19">
    <source>
        <dbReference type="ARBA" id="ARBA00023180"/>
    </source>
</evidence>
<dbReference type="Pfam" id="PF00084">
    <property type="entry name" value="Sushi"/>
    <property type="match status" value="2"/>
</dbReference>
<evidence type="ECO:0000256" key="16">
    <source>
        <dbReference type="ARBA" id="ARBA00023058"/>
    </source>
</evidence>
<dbReference type="PROSITE" id="PS50068">
    <property type="entry name" value="LDLRA_2"/>
    <property type="match status" value="1"/>
</dbReference>
<keyword evidence="18 22" id="KW-1015">Disulfide bond</keyword>
<evidence type="ECO:0000256" key="5">
    <source>
        <dbReference type="ARBA" id="ARBA00022525"/>
    </source>
</evidence>
<comment type="caution">
    <text evidence="25">The sequence shown here is derived from an EMBL/GenBank/DDBJ whole genome shotgun (WGS) entry which is preliminary data.</text>
</comment>
<dbReference type="PROSITE" id="PS51412">
    <property type="entry name" value="MACPF_2"/>
    <property type="match status" value="1"/>
</dbReference>
<proteinExistence type="inferred from homology"/>
<dbReference type="Pfam" id="PF00090">
    <property type="entry name" value="TSP_1"/>
    <property type="match status" value="3"/>
</dbReference>
<dbReference type="Pfam" id="PF00057">
    <property type="entry name" value="Ldl_recept_a"/>
    <property type="match status" value="1"/>
</dbReference>
<evidence type="ECO:0000256" key="4">
    <source>
        <dbReference type="ARBA" id="ARBA00022452"/>
    </source>
</evidence>
<evidence type="ECO:0000256" key="12">
    <source>
        <dbReference type="ARBA" id="ARBA00022737"/>
    </source>
</evidence>
<dbReference type="PROSITE" id="PS00279">
    <property type="entry name" value="MACPF_1"/>
    <property type="match status" value="1"/>
</dbReference>
<evidence type="ECO:0000259" key="23">
    <source>
        <dbReference type="PROSITE" id="PS50923"/>
    </source>
</evidence>
<name>A0AA47M4J6_MERPO</name>
<dbReference type="AlphaFoldDB" id="A0AA47M4J6"/>
<feature type="disulfide bond" evidence="21">
    <location>
        <begin position="440"/>
        <end position="458"/>
    </location>
</feature>
<dbReference type="InterPro" id="IPR035976">
    <property type="entry name" value="Sushi/SCR/CCP_sf"/>
</dbReference>
<dbReference type="SMART" id="SM00192">
    <property type="entry name" value="LDLa"/>
    <property type="match status" value="1"/>
</dbReference>
<keyword evidence="12" id="KW-0677">Repeat</keyword>
<keyword evidence="19" id="KW-0325">Glycoprotein</keyword>
<keyword evidence="8" id="KW-0399">Innate immunity</keyword>
<dbReference type="GO" id="GO:0031640">
    <property type="term" value="P:killing of cells of another organism"/>
    <property type="evidence" value="ECO:0007669"/>
    <property type="project" value="UniProtKB-KW"/>
</dbReference>
<evidence type="ECO:0000256" key="18">
    <source>
        <dbReference type="ARBA" id="ARBA00023157"/>
    </source>
</evidence>
<feature type="disulfide bond" evidence="22">
    <location>
        <begin position="971"/>
        <end position="1014"/>
    </location>
</feature>
<accession>A0AA47M4J6</accession>
<dbReference type="GO" id="GO:0006958">
    <property type="term" value="P:complement activation, classical pathway"/>
    <property type="evidence" value="ECO:0007669"/>
    <property type="project" value="UniProtKB-KW"/>
</dbReference>
<reference evidence="25" key="1">
    <citation type="journal article" date="2023" name="Front. Mar. Sci.">
        <title>A new Merluccius polli reference genome to investigate the effects of global change in West African waters.</title>
        <authorList>
            <person name="Mateo J.L."/>
            <person name="Blanco-Fernandez C."/>
            <person name="Garcia-Vazquez E."/>
            <person name="Machado-Schiaffino G."/>
        </authorList>
    </citation>
    <scope>NUCLEOTIDE SEQUENCE</scope>
    <source>
        <strain evidence="25">C29</strain>
        <tissue evidence="25">Fin</tissue>
    </source>
</reference>
<keyword evidence="5" id="KW-0964">Secreted</keyword>
<keyword evidence="6" id="KW-0245">EGF-like domain</keyword>
<keyword evidence="17" id="KW-0472">Membrane</keyword>
<dbReference type="EMBL" id="JAOPHQ010005990">
    <property type="protein sequence ID" value="KAK0133399.1"/>
    <property type="molecule type" value="Genomic_DNA"/>
</dbReference>
<dbReference type="InterPro" id="IPR001862">
    <property type="entry name" value="MAC_perforin"/>
</dbReference>
<dbReference type="InterPro" id="IPR036055">
    <property type="entry name" value="LDL_receptor-like_sf"/>
</dbReference>
<evidence type="ECO:0000256" key="3">
    <source>
        <dbReference type="ARBA" id="ARBA00009214"/>
    </source>
</evidence>
<dbReference type="InterPro" id="IPR003884">
    <property type="entry name" value="FacI_MAC"/>
</dbReference>
<dbReference type="Pfam" id="PF21195">
    <property type="entry name" value="EGF_C8A_B_C6"/>
    <property type="match status" value="1"/>
</dbReference>
<dbReference type="PROSITE" id="PS50923">
    <property type="entry name" value="SUSHI"/>
    <property type="match status" value="2"/>
</dbReference>
<feature type="disulfide bond" evidence="21">
    <location>
        <begin position="452"/>
        <end position="467"/>
    </location>
</feature>
<evidence type="ECO:0000259" key="24">
    <source>
        <dbReference type="PROSITE" id="PS51412"/>
    </source>
</evidence>
<evidence type="ECO:0000256" key="10">
    <source>
        <dbReference type="ARBA" id="ARBA00022692"/>
    </source>
</evidence>
<dbReference type="SMART" id="SM00032">
    <property type="entry name" value="CCP"/>
    <property type="match status" value="2"/>
</dbReference>
<evidence type="ECO:0000313" key="25">
    <source>
        <dbReference type="EMBL" id="KAK0133399.1"/>
    </source>
</evidence>
<dbReference type="SUPFAM" id="SSF57535">
    <property type="entry name" value="Complement control module/SCR domain"/>
    <property type="match status" value="1"/>
</dbReference>
<dbReference type="InterPro" id="IPR000884">
    <property type="entry name" value="TSP1_rpt"/>
</dbReference>
<evidence type="ECO:0000256" key="15">
    <source>
        <dbReference type="ARBA" id="ARBA00022875"/>
    </source>
</evidence>
<keyword evidence="11" id="KW-0732">Signal</keyword>
<feature type="domain" description="Sushi" evidence="23">
    <location>
        <begin position="969"/>
        <end position="1032"/>
    </location>
</feature>
<evidence type="ECO:0000256" key="8">
    <source>
        <dbReference type="ARBA" id="ARBA00022588"/>
    </source>
</evidence>
<dbReference type="PRINTS" id="PR00764">
    <property type="entry name" value="COMPLEMENTC9"/>
</dbReference>
<keyword evidence="4" id="KW-1134">Transmembrane beta strand</keyword>
<dbReference type="InterPro" id="IPR048831">
    <property type="entry name" value="C8A_B_C6_EGF-like"/>
</dbReference>
<keyword evidence="20" id="KW-1053">Target membrane</keyword>
<dbReference type="GO" id="GO:0045087">
    <property type="term" value="P:innate immune response"/>
    <property type="evidence" value="ECO:0007669"/>
    <property type="project" value="UniProtKB-KW"/>
</dbReference>
<dbReference type="SMART" id="SM00057">
    <property type="entry name" value="FIMAC"/>
    <property type="match status" value="2"/>
</dbReference>
<dbReference type="CDD" id="cd00033">
    <property type="entry name" value="CCP"/>
    <property type="match status" value="2"/>
</dbReference>
<dbReference type="PANTHER" id="PTHR45742:SF4">
    <property type="entry name" value="COMPLEMENT COMPONENT C6"/>
    <property type="match status" value="1"/>
</dbReference>
<keyword evidence="15" id="KW-0180">Complement pathway</keyword>
<dbReference type="PROSITE" id="PS50092">
    <property type="entry name" value="TSP1"/>
    <property type="match status" value="3"/>
</dbReference>
<dbReference type="Proteomes" id="UP001174136">
    <property type="component" value="Unassembled WGS sequence"/>
</dbReference>
<gene>
    <name evidence="25" type="primary">C6</name>
    <name evidence="25" type="ORF">N1851_031084</name>
</gene>
<dbReference type="CDD" id="cd00112">
    <property type="entry name" value="LDLa"/>
    <property type="match status" value="1"/>
</dbReference>
<protein>
    <submittedName>
        <fullName evidence="25">Complement component C6</fullName>
    </submittedName>
</protein>
<evidence type="ECO:0000256" key="6">
    <source>
        <dbReference type="ARBA" id="ARBA00022536"/>
    </source>
</evidence>
<evidence type="ECO:0000256" key="1">
    <source>
        <dbReference type="ARBA" id="ARBA00004276"/>
    </source>
</evidence>
<dbReference type="GO" id="GO:0005576">
    <property type="term" value="C:extracellular region"/>
    <property type="evidence" value="ECO:0007669"/>
    <property type="project" value="UniProtKB-SubCell"/>
</dbReference>
<keyword evidence="14" id="KW-0391">Immunity</keyword>
<feature type="domain" description="MACPF" evidence="24">
    <location>
        <begin position="471"/>
        <end position="794"/>
    </location>
</feature>
<dbReference type="Gene3D" id="4.10.400.10">
    <property type="entry name" value="Low-density Lipoprotein Receptor"/>
    <property type="match status" value="1"/>
</dbReference>
<keyword evidence="16" id="KW-0473">Membrane attack complex</keyword>
<keyword evidence="13" id="KW-0204">Cytolysis</keyword>
<dbReference type="Gene3D" id="3.30.60.30">
    <property type="match status" value="2"/>
</dbReference>
<evidence type="ECO:0000256" key="7">
    <source>
        <dbReference type="ARBA" id="ARBA00022537"/>
    </source>
</evidence>
<dbReference type="InterPro" id="IPR036383">
    <property type="entry name" value="TSP1_rpt_sf"/>
</dbReference>
<dbReference type="Pfam" id="PF21288">
    <property type="entry name" value="Kazal_C6"/>
    <property type="match status" value="1"/>
</dbReference>
<keyword evidence="9 22" id="KW-0768">Sushi</keyword>
<evidence type="ECO:0000256" key="17">
    <source>
        <dbReference type="ARBA" id="ARBA00023136"/>
    </source>
</evidence>
<dbReference type="SUPFAM" id="SSF82895">
    <property type="entry name" value="TSP-1 type 1 repeat"/>
    <property type="match status" value="3"/>
</dbReference>
<dbReference type="InterPro" id="IPR020863">
    <property type="entry name" value="MACPF_CS"/>
</dbReference>
<dbReference type="InterPro" id="IPR023415">
    <property type="entry name" value="LDLR_class-A_CS"/>
</dbReference>
<dbReference type="InterPro" id="IPR048828">
    <property type="entry name" value="C6_KAZAL"/>
</dbReference>
<dbReference type="Gene3D" id="2.20.100.10">
    <property type="entry name" value="Thrombospondin type-1 (TSP1) repeat"/>
    <property type="match status" value="3"/>
</dbReference>
<evidence type="ECO:0000256" key="13">
    <source>
        <dbReference type="ARBA" id="ARBA00022852"/>
    </source>
</evidence>
<keyword evidence="10" id="KW-0812">Transmembrane</keyword>
<sequence>MCSSAPYGRKKRPRSAAAAANILQSGKPSLCELDGGESGEAPLGAVGAVEDSRTTVQEFNTLVALYREQVIAVGEVSSDGASLRVQMHHTRTKGCSVARAAHHDLAVISGSGPEDGEIQPEICRLFIQLQCCLEMFVTEMLKSLWLQGALQLHRRGKDTYAEPRVDFKVDESSDVPILDDSSSSPLNYHQEPWLVTTDMENIERDMREMRNLLSKLRDAMPLPLKNQDDSSLLNLTPYPLVTQRKRRFSGLCCVPVAMATTTPTGSSLVLLLLQVVGWLTPSLACFCEHYPWSPWSICSRTCNYGTQQRSRYVNMSTCILPNERRASNPDRTCNSMNFVYDDYFWKNSCYSFCKGNDWRACNEEACPIQCRLSEFGEWSNCSPCAKKQARTHTHFRTRSVLQPSQFGGAACSEVLMEQRPCHPETECRLPEVNCKEQFKCDNGRCINATLTCNTQNDCDDNSDERDCGGSFRSVCPREVRVPPGSDLVANGFDAMAEESRAPVLNNRFMGAGECNVKRPESIILYYRAPHNFEHFEIKVGITDDFKNQASQVTTSTLNVENSRSSSSFNGLFRARQPSRKDSTMFRVHQVLPVSTFKVRDPKDLVLSGPFLQFLSALPLEYNYPMYRDIFRRFGTHYYASGSLGGKYDMIYQYDTEVVTSSGDIAEEFSQCIFKENLQFYFFYTKYTSSRRCSNTQMTEKYKGSYMSAAKKCHSLVQGGQAREAARLNWESGGVAPPREAYSEWSQSVIQNPIVVDYKLLPIVDLVRGLPCAATKRRLLRQALVTYLQEFDVCKCVPCPNNAVVVLSGTECKCLCRTGTFGANCEKRSPEAVDGSWSCWGPWDDCGAAMKRQRKRSCNNPTPLRGGQPCQGPSTEWETCHISLFEQQATCDNDDDFKVGLRDELPPGVVGCLRPKRVPNSYFRQGKPYFVVGEAEEFTCFTGFENDGSSFIRCRPDFTWSDPNGECVKMVCTAPVIPEELVLYPSKKEYRVGRSVGLNCNAPGKVPNALGSIKCTSSLTWEPALPSNLACVDATPFVPEVRCGPGQERQGSACVCIDRARCLSYQDDLCALNMNVNVTVPMSTCSLQAARCHGDPYVFVNMGRCGVSPAQLEWVRFRAHMASYSVAQEPCGADLCYDWETCRLVSTGRRCLCRAPRDCPRQDQGQTFCMKLVSNRKKEASLCLMASLKCSSPKTEFLHEGPCEAA</sequence>
<dbReference type="InterPro" id="IPR020864">
    <property type="entry name" value="MACPF"/>
</dbReference>
<feature type="disulfide bond" evidence="22">
    <location>
        <begin position="939"/>
        <end position="966"/>
    </location>
</feature>
<evidence type="ECO:0000256" key="9">
    <source>
        <dbReference type="ARBA" id="ARBA00022659"/>
    </source>
</evidence>
<dbReference type="SUPFAM" id="SSF57424">
    <property type="entry name" value="LDL receptor-like module"/>
    <property type="match status" value="1"/>
</dbReference>
<evidence type="ECO:0000256" key="2">
    <source>
        <dbReference type="ARBA" id="ARBA00004613"/>
    </source>
</evidence>
<evidence type="ECO:0000256" key="11">
    <source>
        <dbReference type="ARBA" id="ARBA00022729"/>
    </source>
</evidence>
<organism evidence="25 26">
    <name type="scientific">Merluccius polli</name>
    <name type="common">Benguela hake</name>
    <name type="synonym">Merluccius cadenati</name>
    <dbReference type="NCBI Taxonomy" id="89951"/>
    <lineage>
        <taxon>Eukaryota</taxon>
        <taxon>Metazoa</taxon>
        <taxon>Chordata</taxon>
        <taxon>Craniata</taxon>
        <taxon>Vertebrata</taxon>
        <taxon>Euteleostomi</taxon>
        <taxon>Actinopterygii</taxon>
        <taxon>Neopterygii</taxon>
        <taxon>Teleostei</taxon>
        <taxon>Neoteleostei</taxon>
        <taxon>Acanthomorphata</taxon>
        <taxon>Zeiogadaria</taxon>
        <taxon>Gadariae</taxon>
        <taxon>Gadiformes</taxon>
        <taxon>Gadoidei</taxon>
        <taxon>Merlucciidae</taxon>
        <taxon>Merluccius</taxon>
    </lineage>
</organism>
<dbReference type="Gene3D" id="2.10.70.10">
    <property type="entry name" value="Complement Module, domain 1"/>
    <property type="match status" value="2"/>
</dbReference>
<comment type="caution">
    <text evidence="22">Lacks conserved residue(s) required for the propagation of feature annotation.</text>
</comment>
<evidence type="ECO:0000256" key="22">
    <source>
        <dbReference type="PROSITE-ProRule" id="PRU00302"/>
    </source>
</evidence>
<feature type="domain" description="Sushi" evidence="23">
    <location>
        <begin position="909"/>
        <end position="968"/>
    </location>
</feature>
<dbReference type="SMR" id="A0AA47M4J6"/>
<dbReference type="GO" id="GO:0044218">
    <property type="term" value="C:other organism cell membrane"/>
    <property type="evidence" value="ECO:0007669"/>
    <property type="project" value="UniProtKB-KW"/>
</dbReference>
<dbReference type="InterPro" id="IPR000436">
    <property type="entry name" value="Sushi_SCR_CCP_dom"/>
</dbReference>
<evidence type="ECO:0000256" key="14">
    <source>
        <dbReference type="ARBA" id="ARBA00022859"/>
    </source>
</evidence>
<dbReference type="InterPro" id="IPR002172">
    <property type="entry name" value="LDrepeatLR_classA_rpt"/>
</dbReference>
<evidence type="ECO:0000313" key="26">
    <source>
        <dbReference type="Proteomes" id="UP001174136"/>
    </source>
</evidence>